<evidence type="ECO:0000313" key="2">
    <source>
        <dbReference type="Proteomes" id="UP000247702"/>
    </source>
</evidence>
<sequence length="127" mass="14277">MVIEITIAMLSQLVVSTAKYIKDNVVNQTEINIDNSKSNHMLRNGQYVLGVGNRINSFSIVVDPKEKMTTETKSVMRESCSMIIYKIGDLPLYLAVGWKIPAIGGGRNKTFVFVRRENDLEIPDNNL</sequence>
<dbReference type="Proteomes" id="UP000247702">
    <property type="component" value="Unassembled WGS sequence"/>
</dbReference>
<dbReference type="EMBL" id="BEXD01004203">
    <property type="protein sequence ID" value="GBC08231.1"/>
    <property type="molecule type" value="Genomic_DNA"/>
</dbReference>
<evidence type="ECO:0000313" key="1">
    <source>
        <dbReference type="EMBL" id="GBC08231.1"/>
    </source>
</evidence>
<comment type="caution">
    <text evidence="1">The sequence shown here is derived from an EMBL/GenBank/DDBJ whole genome shotgun (WGS) entry which is preliminary data.</text>
</comment>
<gene>
    <name evidence="1" type="ORF">RclHR1_00080008</name>
</gene>
<accession>A0A2Z6S175</accession>
<dbReference type="AlphaFoldDB" id="A0A2Z6S175"/>
<proteinExistence type="predicted"/>
<protein>
    <submittedName>
        <fullName evidence="1">Uncharacterized protein</fullName>
    </submittedName>
</protein>
<organism evidence="1 2">
    <name type="scientific">Rhizophagus clarus</name>
    <dbReference type="NCBI Taxonomy" id="94130"/>
    <lineage>
        <taxon>Eukaryota</taxon>
        <taxon>Fungi</taxon>
        <taxon>Fungi incertae sedis</taxon>
        <taxon>Mucoromycota</taxon>
        <taxon>Glomeromycotina</taxon>
        <taxon>Glomeromycetes</taxon>
        <taxon>Glomerales</taxon>
        <taxon>Glomeraceae</taxon>
        <taxon>Rhizophagus</taxon>
    </lineage>
</organism>
<name>A0A2Z6S175_9GLOM</name>
<keyword evidence="2" id="KW-1185">Reference proteome</keyword>
<reference evidence="1 2" key="1">
    <citation type="submission" date="2017-11" db="EMBL/GenBank/DDBJ databases">
        <title>The genome of Rhizophagus clarus HR1 reveals common genetic basis of auxotrophy among arbuscular mycorrhizal fungi.</title>
        <authorList>
            <person name="Kobayashi Y."/>
        </authorList>
    </citation>
    <scope>NUCLEOTIDE SEQUENCE [LARGE SCALE GENOMIC DNA]</scope>
    <source>
        <strain evidence="1 2">HR1</strain>
    </source>
</reference>